<organism evidence="1">
    <name type="scientific">Alexandrium catenella</name>
    <name type="common">Red tide dinoflagellate</name>
    <name type="synonym">Gonyaulax catenella</name>
    <dbReference type="NCBI Taxonomy" id="2925"/>
    <lineage>
        <taxon>Eukaryota</taxon>
        <taxon>Sar</taxon>
        <taxon>Alveolata</taxon>
        <taxon>Dinophyceae</taxon>
        <taxon>Gonyaulacales</taxon>
        <taxon>Pyrocystaceae</taxon>
        <taxon>Alexandrium</taxon>
    </lineage>
</organism>
<evidence type="ECO:0000313" key="1">
    <source>
        <dbReference type="EMBL" id="CAD9092777.1"/>
    </source>
</evidence>
<accession>A0A7S1PPV6</accession>
<dbReference type="EMBL" id="HBGE01005864">
    <property type="protein sequence ID" value="CAD9092777.1"/>
    <property type="molecule type" value="Transcribed_RNA"/>
</dbReference>
<dbReference type="AlphaFoldDB" id="A0A7S1PPV6"/>
<proteinExistence type="predicted"/>
<name>A0A7S1PPV6_ALECA</name>
<sequence length="115" mass="11751">MDNGVQPMEAMGETREPSLQMQVLLRAAAQAICDSGAAGSDETVASVEEALLAQACALGATSAEQVALLASGPDWRLSVTGSGRPGVCAEVVGLEAGRGRAALDQLAMKRRRVVA</sequence>
<reference evidence="1" key="1">
    <citation type="submission" date="2021-01" db="EMBL/GenBank/DDBJ databases">
        <authorList>
            <person name="Corre E."/>
            <person name="Pelletier E."/>
            <person name="Niang G."/>
            <person name="Scheremetjew M."/>
            <person name="Finn R."/>
            <person name="Kale V."/>
            <person name="Holt S."/>
            <person name="Cochrane G."/>
            <person name="Meng A."/>
            <person name="Brown T."/>
            <person name="Cohen L."/>
        </authorList>
    </citation>
    <scope>NUCLEOTIDE SEQUENCE</scope>
    <source>
        <strain evidence="1">OF101</strain>
    </source>
</reference>
<protein>
    <submittedName>
        <fullName evidence="1">Uncharacterized protein</fullName>
    </submittedName>
</protein>
<gene>
    <name evidence="1" type="ORF">ACAT0790_LOCUS3612</name>
</gene>